<reference evidence="5" key="1">
    <citation type="submission" date="2025-08" db="UniProtKB">
        <authorList>
            <consortium name="Ensembl"/>
        </authorList>
    </citation>
    <scope>IDENTIFICATION</scope>
</reference>
<dbReference type="InterPro" id="IPR036291">
    <property type="entry name" value="NAD(P)-bd_dom_sf"/>
</dbReference>
<evidence type="ECO:0000313" key="5">
    <source>
        <dbReference type="Ensembl" id="ENSGWIP00000005312.1"/>
    </source>
</evidence>
<evidence type="ECO:0000256" key="1">
    <source>
        <dbReference type="ARBA" id="ARBA00004173"/>
    </source>
</evidence>
<dbReference type="PIRSF" id="PIRSF000126">
    <property type="entry name" value="11-beta-HSD1"/>
    <property type="match status" value="1"/>
</dbReference>
<organism evidence="5 6">
    <name type="scientific">Gouania willdenowi</name>
    <name type="common">Blunt-snouted clingfish</name>
    <name type="synonym">Lepadogaster willdenowi</name>
    <dbReference type="NCBI Taxonomy" id="441366"/>
    <lineage>
        <taxon>Eukaryota</taxon>
        <taxon>Metazoa</taxon>
        <taxon>Chordata</taxon>
        <taxon>Craniata</taxon>
        <taxon>Vertebrata</taxon>
        <taxon>Euteleostomi</taxon>
        <taxon>Actinopterygii</taxon>
        <taxon>Neopterygii</taxon>
        <taxon>Teleostei</taxon>
        <taxon>Neoteleostei</taxon>
        <taxon>Acanthomorphata</taxon>
        <taxon>Ovalentaria</taxon>
        <taxon>Blenniimorphae</taxon>
        <taxon>Blenniiformes</taxon>
        <taxon>Gobiesocoidei</taxon>
        <taxon>Gobiesocidae</taxon>
        <taxon>Gobiesocinae</taxon>
        <taxon>Gouania</taxon>
    </lineage>
</organism>
<protein>
    <recommendedName>
        <fullName evidence="7">Inactive hydroxysteroid dehydrogenase-like protein 1</fullName>
    </recommendedName>
</protein>
<dbReference type="Ensembl" id="ENSGWIT00000005706.1">
    <property type="protein sequence ID" value="ENSGWIP00000005312.1"/>
    <property type="gene ID" value="ENSGWIG00000002860.1"/>
</dbReference>
<dbReference type="RefSeq" id="XP_028296417.1">
    <property type="nucleotide sequence ID" value="XM_028440616.1"/>
</dbReference>
<name>A0A8C5G0A7_GOUWI</name>
<evidence type="ECO:0000256" key="3">
    <source>
        <dbReference type="ARBA" id="ARBA00023128"/>
    </source>
</evidence>
<keyword evidence="3" id="KW-0496">Mitochondrion</keyword>
<dbReference type="GO" id="GO:0005739">
    <property type="term" value="C:mitochondrion"/>
    <property type="evidence" value="ECO:0007669"/>
    <property type="project" value="UniProtKB-SubCell"/>
</dbReference>
<comment type="similarity">
    <text evidence="4">Belongs to the short-chain dehydrogenases/reductases (SDR) family. 17-beta-HSD 3 subfamily.</text>
</comment>
<dbReference type="CTD" id="83693"/>
<dbReference type="InterPro" id="IPR002347">
    <property type="entry name" value="SDR_fam"/>
</dbReference>
<dbReference type="PANTHER" id="PTHR44889:SF1">
    <property type="entry name" value="INACTIVE HYDROXYSTEROID DEHYDROGENASE-LIKE PROTEIN 1"/>
    <property type="match status" value="1"/>
</dbReference>
<keyword evidence="6" id="KW-1185">Reference proteome</keyword>
<dbReference type="Gene3D" id="3.40.50.720">
    <property type="entry name" value="NAD(P)-binding Rossmann-like Domain"/>
    <property type="match status" value="1"/>
</dbReference>
<dbReference type="Pfam" id="PF00106">
    <property type="entry name" value="adh_short"/>
    <property type="match status" value="1"/>
</dbReference>
<evidence type="ECO:0000256" key="4">
    <source>
        <dbReference type="ARBA" id="ARBA00038261"/>
    </source>
</evidence>
<dbReference type="AlphaFoldDB" id="A0A8C5G0A7"/>
<dbReference type="InterPro" id="IPR052149">
    <property type="entry name" value="17-beta-HSD3-like"/>
</dbReference>
<dbReference type="SUPFAM" id="SSF51735">
    <property type="entry name" value="NAD(P)-binding Rossmann-fold domains"/>
    <property type="match status" value="1"/>
</dbReference>
<dbReference type="Proteomes" id="UP000694680">
    <property type="component" value="Unassembled WGS sequence"/>
</dbReference>
<keyword evidence="2" id="KW-0521">NADP</keyword>
<proteinExistence type="inferred from homology"/>
<accession>A0A8C5G0A7</accession>
<dbReference type="GeneID" id="114458251"/>
<evidence type="ECO:0000256" key="2">
    <source>
        <dbReference type="ARBA" id="ARBA00022857"/>
    </source>
</evidence>
<sequence>MAAVDSFEFLYREICLTCGFYRDTLALLGALYAASKAVRLLRSCWSSVRVHFVPRLFPGRSLKHRYGAWAVVYGAWEPLGKAYAEELARHSISIIFVTHDEAAIRDSASSLSQRYPVETLVIVADLSLDPGSTIKLVKEALRDRDVGFLINCVDQSLVSSPQKLLSTDEHQLMALVTRNVASATLMTRLVLPGMVERRRGAVVNVSSGYCCQPLPGRVTLAACTGYMEHFSSALQHEYKHRGLFIQSLQPLQVASGSHGWFVPKPETFAHHAVSTLGVSHRTTGYWPHTLQCGLIRWIPEWIWILGSGWFIASS</sequence>
<evidence type="ECO:0008006" key="7">
    <source>
        <dbReference type="Google" id="ProtNLM"/>
    </source>
</evidence>
<dbReference type="CDD" id="cd05356">
    <property type="entry name" value="17beta-HSD1_like_SDR_c"/>
    <property type="match status" value="1"/>
</dbReference>
<dbReference type="PANTHER" id="PTHR44889">
    <property type="entry name" value="INACTIVE HYDROXYSTEROID DEHYDROGENASE-LIKE PROTEIN 1"/>
    <property type="match status" value="1"/>
</dbReference>
<gene>
    <name evidence="5" type="primary">hsdl1</name>
</gene>
<reference evidence="5" key="2">
    <citation type="submission" date="2025-09" db="UniProtKB">
        <authorList>
            <consortium name="Ensembl"/>
        </authorList>
    </citation>
    <scope>IDENTIFICATION</scope>
</reference>
<evidence type="ECO:0000313" key="6">
    <source>
        <dbReference type="Proteomes" id="UP000694680"/>
    </source>
</evidence>
<comment type="subcellular location">
    <subcellularLocation>
        <location evidence="1">Mitochondrion</location>
    </subcellularLocation>
</comment>